<protein>
    <submittedName>
        <fullName evidence="1">Uncharacterized protein</fullName>
    </submittedName>
</protein>
<organism evidence="1 2">
    <name type="scientific">Leptospira stimsonii</name>
    <dbReference type="NCBI Taxonomy" id="2202203"/>
    <lineage>
        <taxon>Bacteria</taxon>
        <taxon>Pseudomonadati</taxon>
        <taxon>Spirochaetota</taxon>
        <taxon>Spirochaetia</taxon>
        <taxon>Leptospirales</taxon>
        <taxon>Leptospiraceae</taxon>
        <taxon>Leptospira</taxon>
    </lineage>
</organism>
<comment type="caution">
    <text evidence="1">The sequence shown here is derived from an EMBL/GenBank/DDBJ whole genome shotgun (WGS) entry which is preliminary data.</text>
</comment>
<sequence>MTKIEYSTKQKCMGITLVRSNRSFYNKIGKVFVYLFLQKNQTEPFPIHFLWQWLFQIHV</sequence>
<evidence type="ECO:0000313" key="2">
    <source>
        <dbReference type="Proteomes" id="UP000266669"/>
    </source>
</evidence>
<gene>
    <name evidence="1" type="ORF">DLM78_09020</name>
</gene>
<name>A0A8B6RYD5_9LEPT</name>
<evidence type="ECO:0000313" key="1">
    <source>
        <dbReference type="EMBL" id="RHX86015.1"/>
    </source>
</evidence>
<dbReference type="Proteomes" id="UP000266669">
    <property type="component" value="Unassembled WGS sequence"/>
</dbReference>
<accession>A0A8B6RYD5</accession>
<dbReference type="AlphaFoldDB" id="A0A8B6RYD5"/>
<reference evidence="2" key="1">
    <citation type="submission" date="2018-05" db="EMBL/GenBank/DDBJ databases">
        <title>Leptospira yasudae sp. nov. and Leptospira stimsonii sp. nov., two pathogenic species of the genus Leptospira isolated from environmental sources.</title>
        <authorList>
            <person name="Casanovas-Massana A."/>
            <person name="Hamond C."/>
            <person name="Santos L.A."/>
            <person name="Hacker K.P."/>
            <person name="Balassiano I."/>
            <person name="Medeiros M.A."/>
            <person name="Reis M.G."/>
            <person name="Ko A.I."/>
            <person name="Wunder E.A."/>
        </authorList>
    </citation>
    <scope>NUCLEOTIDE SEQUENCE [LARGE SCALE GENOMIC DNA]</scope>
    <source>
        <strain evidence="2">AMB6-RJ</strain>
    </source>
</reference>
<proteinExistence type="predicted"/>
<dbReference type="EMBL" id="QHCS01000002">
    <property type="protein sequence ID" value="RHX86015.1"/>
    <property type="molecule type" value="Genomic_DNA"/>
</dbReference>